<dbReference type="InterPro" id="IPR015422">
    <property type="entry name" value="PyrdxlP-dep_Trfase_small"/>
</dbReference>
<evidence type="ECO:0000256" key="5">
    <source>
        <dbReference type="ARBA" id="ARBA00022679"/>
    </source>
</evidence>
<dbReference type="InterPro" id="IPR015424">
    <property type="entry name" value="PyrdxlP-dep_Trfase"/>
</dbReference>
<dbReference type="UniPathway" id="UPA00193"/>
<organism evidence="10 11">
    <name type="scientific">Stentor coeruleus</name>
    <dbReference type="NCBI Taxonomy" id="5963"/>
    <lineage>
        <taxon>Eukaryota</taxon>
        <taxon>Sar</taxon>
        <taxon>Alveolata</taxon>
        <taxon>Ciliophora</taxon>
        <taxon>Postciliodesmatophora</taxon>
        <taxon>Heterotrichea</taxon>
        <taxon>Heterotrichida</taxon>
        <taxon>Stentoridae</taxon>
        <taxon>Stentor</taxon>
    </lineage>
</organism>
<dbReference type="InterPro" id="IPR039429">
    <property type="entry name" value="SHMT-like_dom"/>
</dbReference>
<dbReference type="InterPro" id="IPR049943">
    <property type="entry name" value="Ser_HO-MeTrfase-like"/>
</dbReference>
<protein>
    <recommendedName>
        <fullName evidence="8">Serine hydroxymethyltransferase</fullName>
        <ecNumber evidence="8">2.1.2.1</ecNumber>
    </recommendedName>
</protein>
<dbReference type="AlphaFoldDB" id="A0A1R2BFI1"/>
<keyword evidence="5 8" id="KW-0808">Transferase</keyword>
<comment type="pathway">
    <text evidence="2 8">One-carbon metabolism; tetrahydrofolate interconversion.</text>
</comment>
<keyword evidence="4 8" id="KW-0554">One-carbon metabolism</keyword>
<dbReference type="PANTHER" id="PTHR11680">
    <property type="entry name" value="SERINE HYDROXYMETHYLTRANSFERASE"/>
    <property type="match status" value="1"/>
</dbReference>
<keyword evidence="6 7" id="KW-0663">Pyridoxal phosphate</keyword>
<dbReference type="SUPFAM" id="SSF53383">
    <property type="entry name" value="PLP-dependent transferases"/>
    <property type="match status" value="1"/>
</dbReference>
<dbReference type="GO" id="GO:0005739">
    <property type="term" value="C:mitochondrion"/>
    <property type="evidence" value="ECO:0007669"/>
    <property type="project" value="TreeGrafter"/>
</dbReference>
<dbReference type="EMBL" id="MPUH01000686">
    <property type="protein sequence ID" value="OMJ75511.1"/>
    <property type="molecule type" value="Genomic_DNA"/>
</dbReference>
<accession>A0A1R2BFI1</accession>
<comment type="caution">
    <text evidence="10">The sequence shown here is derived from an EMBL/GenBank/DDBJ whole genome shotgun (WGS) entry which is preliminary data.</text>
</comment>
<dbReference type="Gene3D" id="3.90.1150.10">
    <property type="entry name" value="Aspartate Aminotransferase, domain 1"/>
    <property type="match status" value="1"/>
</dbReference>
<dbReference type="Gene3D" id="3.40.640.10">
    <property type="entry name" value="Type I PLP-dependent aspartate aminotransferase-like (Major domain)"/>
    <property type="match status" value="1"/>
</dbReference>
<dbReference type="InterPro" id="IPR019798">
    <property type="entry name" value="Ser_HO-MeTrfase_PLP_BS"/>
</dbReference>
<dbReference type="GO" id="GO:0030170">
    <property type="term" value="F:pyridoxal phosphate binding"/>
    <property type="evidence" value="ECO:0007669"/>
    <property type="project" value="InterPro"/>
</dbReference>
<name>A0A1R2BFI1_9CILI</name>
<comment type="catalytic activity">
    <reaction evidence="8">
        <text>(6R)-5,10-methylene-5,6,7,8-tetrahydrofolate + glycine + H2O = (6S)-5,6,7,8-tetrahydrofolate + L-serine</text>
        <dbReference type="Rhea" id="RHEA:15481"/>
        <dbReference type="ChEBI" id="CHEBI:15377"/>
        <dbReference type="ChEBI" id="CHEBI:15636"/>
        <dbReference type="ChEBI" id="CHEBI:33384"/>
        <dbReference type="ChEBI" id="CHEBI:57305"/>
        <dbReference type="ChEBI" id="CHEBI:57453"/>
        <dbReference type="EC" id="2.1.2.1"/>
    </reaction>
</comment>
<dbReference type="Proteomes" id="UP000187209">
    <property type="component" value="Unassembled WGS sequence"/>
</dbReference>
<dbReference type="PIRSF" id="PIRSF000412">
    <property type="entry name" value="SHMT"/>
    <property type="match status" value="1"/>
</dbReference>
<dbReference type="GO" id="GO:0019264">
    <property type="term" value="P:glycine biosynthetic process from serine"/>
    <property type="evidence" value="ECO:0007669"/>
    <property type="project" value="InterPro"/>
</dbReference>
<gene>
    <name evidence="10" type="ORF">SteCoe_25326</name>
</gene>
<dbReference type="OrthoDB" id="10265628at2759"/>
<dbReference type="InterPro" id="IPR015421">
    <property type="entry name" value="PyrdxlP-dep_Trfase_major"/>
</dbReference>
<evidence type="ECO:0000256" key="2">
    <source>
        <dbReference type="ARBA" id="ARBA00004777"/>
    </source>
</evidence>
<dbReference type="Pfam" id="PF00464">
    <property type="entry name" value="SHMT"/>
    <property type="match status" value="1"/>
</dbReference>
<dbReference type="CDD" id="cd00378">
    <property type="entry name" value="SHMT"/>
    <property type="match status" value="1"/>
</dbReference>
<evidence type="ECO:0000313" key="11">
    <source>
        <dbReference type="Proteomes" id="UP000187209"/>
    </source>
</evidence>
<evidence type="ECO:0000256" key="1">
    <source>
        <dbReference type="ARBA" id="ARBA00001933"/>
    </source>
</evidence>
<dbReference type="HAMAP" id="MF_00051">
    <property type="entry name" value="SHMT"/>
    <property type="match status" value="1"/>
</dbReference>
<evidence type="ECO:0000256" key="4">
    <source>
        <dbReference type="ARBA" id="ARBA00022563"/>
    </source>
</evidence>
<feature type="domain" description="Serine hydroxymethyltransferase-like" evidence="9">
    <location>
        <begin position="20"/>
        <end position="416"/>
    </location>
</feature>
<sequence length="469" mass="51970">MALKRFISVASQRLNSPLLDADPEINRLIECEKHRQKASIVLIASENFTSKPVLEALGSVMTNKYSEGYPGARYYAGNEYIDMVENLCRKRALEAYRLNPSSWGVNVQPLSGSPCNFYVYTALLGPHERMMALDLPHGGHLSHGYRTDLRKVSATSIYFESLPYRLDENTGYIDYDKLEANAKLYRPKLIVGGGSAYSRDYDFERMRKICDEVGAVFMYDMAHTSGIIAADVGLKDPFQYADIVTTTTHKSLRGPRGAMIFYKKGTKKDKKGNDVPLDYEQKIDLAVFPGHQGGPHNHTITALAVALKLAAEPEYKEYQKQVLKNAKSFCKDLQNEGFNIVTGGTDNHLMLVDLRNQGIDGARLDKILDVVSIAANKNTIPSDKSALSPNGIRFGTPAMTSRGLMEKDFSVVSKFIASAAKIAKNIKDENPTGKLADFNAAIKAKPRPDVDGLRKEVESFSSQFPTIGF</sequence>
<dbReference type="InterPro" id="IPR001085">
    <property type="entry name" value="Ser_HO-MeTrfase"/>
</dbReference>
<evidence type="ECO:0000259" key="9">
    <source>
        <dbReference type="Pfam" id="PF00464"/>
    </source>
</evidence>
<dbReference type="NCBIfam" id="NF000586">
    <property type="entry name" value="PRK00011.1"/>
    <property type="match status" value="1"/>
</dbReference>
<proteinExistence type="inferred from homology"/>
<evidence type="ECO:0000313" key="10">
    <source>
        <dbReference type="EMBL" id="OMJ75511.1"/>
    </source>
</evidence>
<comment type="function">
    <text evidence="8">Interconversion of serine and glycine.</text>
</comment>
<evidence type="ECO:0000256" key="8">
    <source>
        <dbReference type="RuleBase" id="RU000585"/>
    </source>
</evidence>
<comment type="similarity">
    <text evidence="3 8">Belongs to the SHMT family.</text>
</comment>
<keyword evidence="11" id="KW-1185">Reference proteome</keyword>
<evidence type="ECO:0000256" key="7">
    <source>
        <dbReference type="PIRSR" id="PIRSR000412-50"/>
    </source>
</evidence>
<evidence type="ECO:0000256" key="6">
    <source>
        <dbReference type="ARBA" id="ARBA00022898"/>
    </source>
</evidence>
<evidence type="ECO:0000256" key="3">
    <source>
        <dbReference type="ARBA" id="ARBA00006376"/>
    </source>
</evidence>
<dbReference type="GO" id="GO:0004372">
    <property type="term" value="F:glycine hydroxymethyltransferase activity"/>
    <property type="evidence" value="ECO:0007669"/>
    <property type="project" value="UniProtKB-EC"/>
</dbReference>
<dbReference type="EC" id="2.1.2.1" evidence="8"/>
<feature type="modified residue" description="N6-(pyridoxal phosphate)lysine" evidence="7">
    <location>
        <position position="250"/>
    </location>
</feature>
<reference evidence="10 11" key="1">
    <citation type="submission" date="2016-11" db="EMBL/GenBank/DDBJ databases">
        <title>The macronuclear genome of Stentor coeruleus: a giant cell with tiny introns.</title>
        <authorList>
            <person name="Slabodnick M."/>
            <person name="Ruby J.G."/>
            <person name="Reiff S.B."/>
            <person name="Swart E.C."/>
            <person name="Gosai S."/>
            <person name="Prabakaran S."/>
            <person name="Witkowska E."/>
            <person name="Larue G.E."/>
            <person name="Fisher S."/>
            <person name="Freeman R.M."/>
            <person name="Gunawardena J."/>
            <person name="Chu W."/>
            <person name="Stover N.A."/>
            <person name="Gregory B.D."/>
            <person name="Nowacki M."/>
            <person name="Derisi J."/>
            <person name="Roy S.W."/>
            <person name="Marshall W.F."/>
            <person name="Sood P."/>
        </authorList>
    </citation>
    <scope>NUCLEOTIDE SEQUENCE [LARGE SCALE GENOMIC DNA]</scope>
    <source>
        <strain evidence="10">WM001</strain>
    </source>
</reference>
<dbReference type="PROSITE" id="PS00096">
    <property type="entry name" value="SHMT"/>
    <property type="match status" value="1"/>
</dbReference>
<comment type="cofactor">
    <cofactor evidence="1 7 8">
        <name>pyridoxal 5'-phosphate</name>
        <dbReference type="ChEBI" id="CHEBI:597326"/>
    </cofactor>
</comment>
<dbReference type="PANTHER" id="PTHR11680:SF28">
    <property type="entry name" value="SERINE HYDROXYMETHYLTRANSFERASE, MITOCHONDRIAL"/>
    <property type="match status" value="1"/>
</dbReference>
<dbReference type="GO" id="GO:0035999">
    <property type="term" value="P:tetrahydrofolate interconversion"/>
    <property type="evidence" value="ECO:0007669"/>
    <property type="project" value="UniProtKB-UniPathway"/>
</dbReference>
<dbReference type="FunFam" id="3.40.640.10:FF:000097">
    <property type="entry name" value="Serine hydroxymethyltransferase"/>
    <property type="match status" value="1"/>
</dbReference>